<sequence length="916" mass="95758">MTYLSGGSYVVGMLTTMEKRFGLQSRQLGLISSAADVGSMMTVLFVTYYGGKPGVSRPRIIGVGALLLAAAATLSGMTHFITPAYDVSFNSTDNSTNQGPCMANRTVSSCGSEEEKAVSSKGGWLALFLFAQFLYGIGGTPVRPLGTTYIDDQVSRRSAPVYFGISSMVFAIGIPIGFIMGAFVIKYYVDIDKGIDPSEFGLTSDNPLWVGAWWLGLFILAGVLVVVAMPMFFFPAAMKRPENDDDEVEKEEKSTKQRMLPMMDTGRKEPLLDSTRGLFEQLKDMAKSLKDILTNGTFMMLCFSGVCNASVSGAYSFMPKYMEVQFGVPKSRANLLLAPIVLPTMIVGFLASGLIIRRFKLSPRQCVYMSMTVTAVSTLGFVGMFFFTCPVPPMAGVTIPYGYSPYMPNAPQLAAEDANLLSPCNGECSCSTEKYSPVCGMDGVTYFSACHAGCTEGGEDFVHPMGFTLKKYSNCGCLAKLPPEVLMKIAAKFSGGGGKGPGGRPSANGGAGMPGGQRPGTGAGIPGSGGQRPGTGAGMPDSGGQRPGTGVGMPDSGGQRPGNGTGIPDSSGQRLGTGAGMPDSGGQRPGNGTGMPDSSGQRPGTGAGMPDSGGQRPANGEGMPDSGGKRPGTGDGAGIPDSGGQRPTPGAGMPDSGDQRPSTGAGMPDPAGQGSGTADGMPDSGDVRPGNGAGMPGSGGRRPGTGVPGKGPMMPPGMKVPSFAIGAPCPQICGQWKYFLGSFVVVGFLSSFGLIPSIIAALRSLTPETKSLGMGVQIVFYRLLGFIPSPIYFGVLIDSTCRLWNTTCGERGACLLYDLDLNRYYFLGLMVAFRVLSILCEFVAAQRFKKREELEPEGKKEVVTTNDIASSLGNLAGSIKSLDIAGRDENGTMKDTEDLRMNIWKKRGGEEVKPLA</sequence>
<evidence type="ECO:0000313" key="13">
    <source>
        <dbReference type="RefSeq" id="XP_035659872.1"/>
    </source>
</evidence>
<reference evidence="12" key="1">
    <citation type="journal article" date="2020" name="Nat. Ecol. Evol.">
        <title>Deeply conserved synteny resolves early events in vertebrate evolution.</title>
        <authorList>
            <person name="Simakov O."/>
            <person name="Marletaz F."/>
            <person name="Yue J.X."/>
            <person name="O'Connell B."/>
            <person name="Jenkins J."/>
            <person name="Brandt A."/>
            <person name="Calef R."/>
            <person name="Tung C.H."/>
            <person name="Huang T.K."/>
            <person name="Schmutz J."/>
            <person name="Satoh N."/>
            <person name="Yu J.K."/>
            <person name="Putnam N.H."/>
            <person name="Green R.E."/>
            <person name="Rokhsar D.S."/>
        </authorList>
    </citation>
    <scope>NUCLEOTIDE SEQUENCE [LARGE SCALE GENOMIC DNA]</scope>
    <source>
        <strain evidence="12">S238N-H82</strain>
    </source>
</reference>
<dbReference type="PROSITE" id="PS51465">
    <property type="entry name" value="KAZAL_2"/>
    <property type="match status" value="1"/>
</dbReference>
<dbReference type="InterPro" id="IPR036259">
    <property type="entry name" value="MFS_trans_sf"/>
</dbReference>
<dbReference type="Proteomes" id="UP000001554">
    <property type="component" value="Chromosome 17"/>
</dbReference>
<feature type="domain" description="Major facilitator superfamily (MFS) profile" evidence="10">
    <location>
        <begin position="1"/>
        <end position="849"/>
    </location>
</feature>
<proteinExistence type="inferred from homology"/>
<accession>A0A9J7KI67</accession>
<keyword evidence="6 8" id="KW-0472">Membrane</keyword>
<feature type="compositionally biased region" description="Gly residues" evidence="9">
    <location>
        <begin position="495"/>
        <end position="537"/>
    </location>
</feature>
<keyword evidence="12" id="KW-1185">Reference proteome</keyword>
<dbReference type="Pfam" id="PF03137">
    <property type="entry name" value="OATP"/>
    <property type="match status" value="2"/>
</dbReference>
<dbReference type="SUPFAM" id="SSF100895">
    <property type="entry name" value="Kazal-type serine protease inhibitors"/>
    <property type="match status" value="1"/>
</dbReference>
<evidence type="ECO:0000259" key="10">
    <source>
        <dbReference type="PROSITE" id="PS50850"/>
    </source>
</evidence>
<evidence type="ECO:0000256" key="7">
    <source>
        <dbReference type="ARBA" id="ARBA00023157"/>
    </source>
</evidence>
<dbReference type="InterPro" id="IPR036058">
    <property type="entry name" value="Kazal_dom_sf"/>
</dbReference>
<feature type="transmembrane region" description="Helical" evidence="8">
    <location>
        <begin position="335"/>
        <end position="356"/>
    </location>
</feature>
<keyword evidence="8" id="KW-0406">Ion transport</keyword>
<dbReference type="Gene3D" id="1.20.1250.20">
    <property type="entry name" value="MFS general substrate transporter like domains"/>
    <property type="match status" value="1"/>
</dbReference>
<protein>
    <recommendedName>
        <fullName evidence="8">Solute carrier organic anion transporter family member</fullName>
    </recommendedName>
</protein>
<dbReference type="OrthoDB" id="5062115at2759"/>
<dbReference type="GO" id="GO:0015347">
    <property type="term" value="F:sodium-independent organic anion transmembrane transporter activity"/>
    <property type="evidence" value="ECO:0000318"/>
    <property type="project" value="GO_Central"/>
</dbReference>
<feature type="compositionally biased region" description="Gly residues" evidence="9">
    <location>
        <begin position="691"/>
        <end position="709"/>
    </location>
</feature>
<gene>
    <name evidence="13" type="primary">LOC118404712</name>
</gene>
<feature type="region of interest" description="Disordered" evidence="9">
    <location>
        <begin position="495"/>
        <end position="715"/>
    </location>
</feature>
<evidence type="ECO:0000259" key="11">
    <source>
        <dbReference type="PROSITE" id="PS51465"/>
    </source>
</evidence>
<name>A0A9J7KI67_BRAFL</name>
<keyword evidence="3" id="KW-1003">Cell membrane</keyword>
<dbReference type="SUPFAM" id="SSF103473">
    <property type="entry name" value="MFS general substrate transporter"/>
    <property type="match status" value="2"/>
</dbReference>
<dbReference type="NCBIfam" id="TIGR00805">
    <property type="entry name" value="oat"/>
    <property type="match status" value="1"/>
</dbReference>
<feature type="transmembrane region" description="Helical" evidence="8">
    <location>
        <begin position="738"/>
        <end position="762"/>
    </location>
</feature>
<evidence type="ECO:0000256" key="9">
    <source>
        <dbReference type="SAM" id="MobiDB-lite"/>
    </source>
</evidence>
<evidence type="ECO:0000256" key="6">
    <source>
        <dbReference type="ARBA" id="ARBA00023136"/>
    </source>
</evidence>
<dbReference type="GO" id="GO:0016323">
    <property type="term" value="C:basolateral plasma membrane"/>
    <property type="evidence" value="ECO:0000318"/>
    <property type="project" value="GO_Central"/>
</dbReference>
<comment type="similarity">
    <text evidence="2 8">Belongs to the organo anion transporter (TC 2.A.60) family.</text>
</comment>
<evidence type="ECO:0000256" key="8">
    <source>
        <dbReference type="RuleBase" id="RU362056"/>
    </source>
</evidence>
<dbReference type="OMA" id="MPDSGGQ"/>
<keyword evidence="7" id="KW-1015">Disulfide bond</keyword>
<feature type="transmembrane region" description="Helical" evidence="8">
    <location>
        <begin position="208"/>
        <end position="234"/>
    </location>
</feature>
<feature type="transmembrane region" description="Helical" evidence="8">
    <location>
        <begin position="161"/>
        <end position="188"/>
    </location>
</feature>
<feature type="domain" description="Kazal-like" evidence="11">
    <location>
        <begin position="418"/>
        <end position="476"/>
    </location>
</feature>
<dbReference type="InterPro" id="IPR020846">
    <property type="entry name" value="MFS_dom"/>
</dbReference>
<comment type="caution">
    <text evidence="8">Lacks conserved residue(s) required for the propagation of feature annotation.</text>
</comment>
<feature type="transmembrane region" description="Helical" evidence="8">
    <location>
        <begin position="774"/>
        <end position="797"/>
    </location>
</feature>
<dbReference type="GeneID" id="118404712"/>
<feature type="transmembrane region" description="Helical" evidence="8">
    <location>
        <begin position="28"/>
        <end position="48"/>
    </location>
</feature>
<dbReference type="InterPro" id="IPR002350">
    <property type="entry name" value="Kazal_dom"/>
</dbReference>
<evidence type="ECO:0000256" key="4">
    <source>
        <dbReference type="ARBA" id="ARBA00022692"/>
    </source>
</evidence>
<keyword evidence="4 8" id="KW-0812">Transmembrane</keyword>
<feature type="transmembrane region" description="Helical" evidence="8">
    <location>
        <begin position="60"/>
        <end position="81"/>
    </location>
</feature>
<dbReference type="PANTHER" id="PTHR11388:SF157">
    <property type="entry name" value="SOLUTE CARRIER ORGANIC ANION TRANSPORTER FAMILY MEMBER 2A1-LIKE"/>
    <property type="match status" value="1"/>
</dbReference>
<dbReference type="GO" id="GO:0043252">
    <property type="term" value="P:sodium-independent organic anion transport"/>
    <property type="evidence" value="ECO:0000318"/>
    <property type="project" value="GO_Central"/>
</dbReference>
<dbReference type="PANTHER" id="PTHR11388">
    <property type="entry name" value="ORGANIC ANION TRANSPORTER"/>
    <property type="match status" value="1"/>
</dbReference>
<dbReference type="CDD" id="cd17336">
    <property type="entry name" value="MFS_SLCO_OATP"/>
    <property type="match status" value="1"/>
</dbReference>
<dbReference type="RefSeq" id="XP_035659872.1">
    <property type="nucleotide sequence ID" value="XM_035803979.1"/>
</dbReference>
<dbReference type="Gene3D" id="3.30.60.30">
    <property type="match status" value="1"/>
</dbReference>
<reference evidence="13" key="2">
    <citation type="submission" date="2025-08" db="UniProtKB">
        <authorList>
            <consortium name="RefSeq"/>
        </authorList>
    </citation>
    <scope>IDENTIFICATION</scope>
    <source>
        <strain evidence="13">S238N-H82</strain>
        <tissue evidence="13">Testes</tissue>
    </source>
</reference>
<dbReference type="AlphaFoldDB" id="A0A9J7KI67"/>
<organism evidence="12 13">
    <name type="scientific">Branchiostoma floridae</name>
    <name type="common">Florida lancelet</name>
    <name type="synonym">Amphioxus</name>
    <dbReference type="NCBI Taxonomy" id="7739"/>
    <lineage>
        <taxon>Eukaryota</taxon>
        <taxon>Metazoa</taxon>
        <taxon>Chordata</taxon>
        <taxon>Cephalochordata</taxon>
        <taxon>Leptocardii</taxon>
        <taxon>Amphioxiformes</taxon>
        <taxon>Branchiostomatidae</taxon>
        <taxon>Branchiostoma</taxon>
    </lineage>
</organism>
<evidence type="ECO:0000256" key="3">
    <source>
        <dbReference type="ARBA" id="ARBA00022475"/>
    </source>
</evidence>
<evidence type="ECO:0000256" key="1">
    <source>
        <dbReference type="ARBA" id="ARBA00004651"/>
    </source>
</evidence>
<evidence type="ECO:0000256" key="5">
    <source>
        <dbReference type="ARBA" id="ARBA00022989"/>
    </source>
</evidence>
<dbReference type="KEGG" id="bfo:118404712"/>
<evidence type="ECO:0000313" key="12">
    <source>
        <dbReference type="Proteomes" id="UP000001554"/>
    </source>
</evidence>
<dbReference type="InterPro" id="IPR004156">
    <property type="entry name" value="OATP"/>
</dbReference>
<comment type="subcellular location">
    <subcellularLocation>
        <location evidence="1 8">Cell membrane</location>
        <topology evidence="1 8">Multi-pass membrane protein</topology>
    </subcellularLocation>
</comment>
<dbReference type="PROSITE" id="PS50850">
    <property type="entry name" value="MFS"/>
    <property type="match status" value="1"/>
</dbReference>
<feature type="transmembrane region" description="Helical" evidence="8">
    <location>
        <begin position="824"/>
        <end position="844"/>
    </location>
</feature>
<keyword evidence="8" id="KW-0813">Transport</keyword>
<dbReference type="GO" id="GO:0006811">
    <property type="term" value="P:monoatomic ion transport"/>
    <property type="evidence" value="ECO:0007669"/>
    <property type="project" value="UniProtKB-KW"/>
</dbReference>
<feature type="transmembrane region" description="Helical" evidence="8">
    <location>
        <begin position="122"/>
        <end position="140"/>
    </location>
</feature>
<keyword evidence="5 8" id="KW-1133">Transmembrane helix</keyword>
<feature type="transmembrane region" description="Helical" evidence="8">
    <location>
        <begin position="292"/>
        <end position="315"/>
    </location>
</feature>
<evidence type="ECO:0000256" key="2">
    <source>
        <dbReference type="ARBA" id="ARBA00009657"/>
    </source>
</evidence>